<dbReference type="EMBL" id="HBUE01005966">
    <property type="protein sequence ID" value="CAG6446040.1"/>
    <property type="molecule type" value="Transcribed_RNA"/>
</dbReference>
<organism evidence="1">
    <name type="scientific">Culex pipiens</name>
    <name type="common">House mosquito</name>
    <dbReference type="NCBI Taxonomy" id="7175"/>
    <lineage>
        <taxon>Eukaryota</taxon>
        <taxon>Metazoa</taxon>
        <taxon>Ecdysozoa</taxon>
        <taxon>Arthropoda</taxon>
        <taxon>Hexapoda</taxon>
        <taxon>Insecta</taxon>
        <taxon>Pterygota</taxon>
        <taxon>Neoptera</taxon>
        <taxon>Endopterygota</taxon>
        <taxon>Diptera</taxon>
        <taxon>Nematocera</taxon>
        <taxon>Culicoidea</taxon>
        <taxon>Culicidae</taxon>
        <taxon>Culicinae</taxon>
        <taxon>Culicini</taxon>
        <taxon>Culex</taxon>
        <taxon>Culex</taxon>
    </lineage>
</organism>
<protein>
    <submittedName>
        <fullName evidence="1">(northern house mosquito) hypothetical protein</fullName>
    </submittedName>
</protein>
<sequence length="130" mass="13708">MFFNFLFVVKLNSNLLSGDISLHDLKRARNEFEGTCNLSDLKKNGEGKRSSLDGVVDVVLDGAGDGRSAPTSGRIVAYGRVTGRHVDPDAGEALLGTGRRGGDGWRSFGADFGVDAFGGGRVGFGLLDDD</sequence>
<dbReference type="AlphaFoldDB" id="A0A8D8ETW0"/>
<reference evidence="1" key="1">
    <citation type="submission" date="2021-05" db="EMBL/GenBank/DDBJ databases">
        <authorList>
            <person name="Alioto T."/>
            <person name="Alioto T."/>
            <person name="Gomez Garrido J."/>
        </authorList>
    </citation>
    <scope>NUCLEOTIDE SEQUENCE</scope>
</reference>
<evidence type="ECO:0000313" key="1">
    <source>
        <dbReference type="EMBL" id="CAG6446040.1"/>
    </source>
</evidence>
<name>A0A8D8ETW0_CULPI</name>
<accession>A0A8D8ETW0</accession>
<proteinExistence type="predicted"/>